<evidence type="ECO:0000313" key="12">
    <source>
        <dbReference type="Ensembl" id="ENSPSMP00000002415.1"/>
    </source>
</evidence>
<dbReference type="PANTHER" id="PTHR22800:SF242">
    <property type="entry name" value="NKG2-A_NKG2-B TYPE II INTEGRAL MEMBRANE PROTEIN"/>
    <property type="match status" value="1"/>
</dbReference>
<evidence type="ECO:0000313" key="13">
    <source>
        <dbReference type="Proteomes" id="UP000694414"/>
    </source>
</evidence>
<evidence type="ECO:0000256" key="2">
    <source>
        <dbReference type="ARBA" id="ARBA00022692"/>
    </source>
</evidence>
<keyword evidence="3" id="KW-0430">Lectin</keyword>
<evidence type="ECO:0000256" key="5">
    <source>
        <dbReference type="ARBA" id="ARBA00022989"/>
    </source>
</evidence>
<dbReference type="InterPro" id="IPR033992">
    <property type="entry name" value="NKR-like_CTLD"/>
</dbReference>
<evidence type="ECO:0000256" key="10">
    <source>
        <dbReference type="SAM" id="Phobius"/>
    </source>
</evidence>
<dbReference type="InterPro" id="IPR016187">
    <property type="entry name" value="CTDL_fold"/>
</dbReference>
<accession>A0A8C8YDV5</accession>
<dbReference type="AlphaFoldDB" id="A0A8C8YDV5"/>
<dbReference type="CDD" id="cd03593">
    <property type="entry name" value="CLECT_NK_receptors_like"/>
    <property type="match status" value="1"/>
</dbReference>
<protein>
    <recommendedName>
        <fullName evidence="11">C-type lectin domain-containing protein</fullName>
    </recommendedName>
</protein>
<dbReference type="InterPro" id="IPR016186">
    <property type="entry name" value="C-type_lectin-like/link_sf"/>
</dbReference>
<dbReference type="Gene3D" id="3.10.100.10">
    <property type="entry name" value="Mannose-Binding Protein A, subunit A"/>
    <property type="match status" value="1"/>
</dbReference>
<keyword evidence="5 10" id="KW-1133">Transmembrane helix</keyword>
<keyword evidence="2 10" id="KW-0812">Transmembrane</keyword>
<proteinExistence type="predicted"/>
<reference evidence="12" key="1">
    <citation type="submission" date="2025-08" db="UniProtKB">
        <authorList>
            <consortium name="Ensembl"/>
        </authorList>
    </citation>
    <scope>IDENTIFICATION</scope>
</reference>
<evidence type="ECO:0000256" key="6">
    <source>
        <dbReference type="ARBA" id="ARBA00023136"/>
    </source>
</evidence>
<dbReference type="InterPro" id="IPR001304">
    <property type="entry name" value="C-type_lectin-like"/>
</dbReference>
<evidence type="ECO:0000259" key="11">
    <source>
        <dbReference type="PROSITE" id="PS50041"/>
    </source>
</evidence>
<sequence>MDNHRVIYSEMNLAKNSKRQQRKSKDSKSSISETEQEITYVELNLQNAAEDLRGDDKSYQCKDLLFPPEKLTAGILGIICLVLIFSVVTRVVILCILIFFAIAIQNRNNSFQNASIEKAYDCGCCPEEWFTYSTNCYYISKEFKTWNESVMACASNNSNLLYIDNEEEMTFLDSLILQSWIGVFRNSSGHPWVALHGSTFELQIAETEYKYNCAMLHDGSLRSDGCESSKRYYCKHSFRSKAS</sequence>
<evidence type="ECO:0000256" key="4">
    <source>
        <dbReference type="ARBA" id="ARBA00022968"/>
    </source>
</evidence>
<dbReference type="GeneTree" id="ENSGT00940000154752"/>
<reference evidence="12" key="2">
    <citation type="submission" date="2025-09" db="UniProtKB">
        <authorList>
            <consortium name="Ensembl"/>
        </authorList>
    </citation>
    <scope>IDENTIFICATION</scope>
</reference>
<organism evidence="12 13">
    <name type="scientific">Prolemur simus</name>
    <name type="common">Greater bamboo lemur</name>
    <name type="synonym">Hapalemur simus</name>
    <dbReference type="NCBI Taxonomy" id="1328070"/>
    <lineage>
        <taxon>Eukaryota</taxon>
        <taxon>Metazoa</taxon>
        <taxon>Chordata</taxon>
        <taxon>Craniata</taxon>
        <taxon>Vertebrata</taxon>
        <taxon>Euteleostomi</taxon>
        <taxon>Mammalia</taxon>
        <taxon>Eutheria</taxon>
        <taxon>Euarchontoglires</taxon>
        <taxon>Primates</taxon>
        <taxon>Strepsirrhini</taxon>
        <taxon>Lemuriformes</taxon>
        <taxon>Lemuridae</taxon>
        <taxon>Prolemur</taxon>
    </lineage>
</organism>
<feature type="domain" description="C-type lectin" evidence="11">
    <location>
        <begin position="132"/>
        <end position="235"/>
    </location>
</feature>
<dbReference type="GO" id="GO:0030246">
    <property type="term" value="F:carbohydrate binding"/>
    <property type="evidence" value="ECO:0007669"/>
    <property type="project" value="UniProtKB-KW"/>
</dbReference>
<dbReference type="Proteomes" id="UP000694414">
    <property type="component" value="Unplaced"/>
</dbReference>
<evidence type="ECO:0000256" key="8">
    <source>
        <dbReference type="ARBA" id="ARBA00023180"/>
    </source>
</evidence>
<dbReference type="Pfam" id="PF00059">
    <property type="entry name" value="Lectin_C"/>
    <property type="match status" value="1"/>
</dbReference>
<keyword evidence="8" id="KW-0325">Glycoprotein</keyword>
<feature type="transmembrane region" description="Helical" evidence="10">
    <location>
        <begin position="75"/>
        <end position="104"/>
    </location>
</feature>
<keyword evidence="7" id="KW-0675">Receptor</keyword>
<dbReference type="GO" id="GO:0045954">
    <property type="term" value="P:positive regulation of natural killer cell mediated cytotoxicity"/>
    <property type="evidence" value="ECO:0007669"/>
    <property type="project" value="TreeGrafter"/>
</dbReference>
<dbReference type="InterPro" id="IPR050919">
    <property type="entry name" value="NKG2/CD94_NK_receptors"/>
</dbReference>
<dbReference type="PANTHER" id="PTHR22800">
    <property type="entry name" value="C-TYPE LECTIN PROTEINS"/>
    <property type="match status" value="1"/>
</dbReference>
<feature type="region of interest" description="Disordered" evidence="9">
    <location>
        <begin position="14"/>
        <end position="33"/>
    </location>
</feature>
<dbReference type="PROSITE" id="PS50041">
    <property type="entry name" value="C_TYPE_LECTIN_2"/>
    <property type="match status" value="1"/>
</dbReference>
<evidence type="ECO:0000256" key="1">
    <source>
        <dbReference type="ARBA" id="ARBA00004606"/>
    </source>
</evidence>
<evidence type="ECO:0000256" key="7">
    <source>
        <dbReference type="ARBA" id="ARBA00023170"/>
    </source>
</evidence>
<dbReference type="GO" id="GO:0002223">
    <property type="term" value="P:stimulatory C-type lectin receptor signaling pathway"/>
    <property type="evidence" value="ECO:0007669"/>
    <property type="project" value="TreeGrafter"/>
</dbReference>
<keyword evidence="13" id="KW-1185">Reference proteome</keyword>
<keyword evidence="6 10" id="KW-0472">Membrane</keyword>
<dbReference type="GO" id="GO:0016020">
    <property type="term" value="C:membrane"/>
    <property type="evidence" value="ECO:0007669"/>
    <property type="project" value="UniProtKB-SubCell"/>
</dbReference>
<dbReference type="Ensembl" id="ENSPSMT00000002864.1">
    <property type="protein sequence ID" value="ENSPSMP00000002415.1"/>
    <property type="gene ID" value="ENSPSMG00000001594.1"/>
</dbReference>
<evidence type="ECO:0000256" key="3">
    <source>
        <dbReference type="ARBA" id="ARBA00022734"/>
    </source>
</evidence>
<evidence type="ECO:0000256" key="9">
    <source>
        <dbReference type="SAM" id="MobiDB-lite"/>
    </source>
</evidence>
<dbReference type="SUPFAM" id="SSF56436">
    <property type="entry name" value="C-type lectin-like"/>
    <property type="match status" value="1"/>
</dbReference>
<dbReference type="SMART" id="SM00034">
    <property type="entry name" value="CLECT"/>
    <property type="match status" value="1"/>
</dbReference>
<name>A0A8C8YDV5_PROSS</name>
<comment type="subcellular location">
    <subcellularLocation>
        <location evidence="1">Membrane</location>
        <topology evidence="1">Single-pass type II membrane protein</topology>
    </subcellularLocation>
</comment>
<keyword evidence="4" id="KW-0735">Signal-anchor</keyword>